<proteinExistence type="predicted"/>
<evidence type="ECO:0000313" key="2">
    <source>
        <dbReference type="EMBL" id="CAI9175008.1"/>
    </source>
</evidence>
<dbReference type="Proteomes" id="UP001176941">
    <property type="component" value="Chromosome 4"/>
</dbReference>
<dbReference type="EMBL" id="OX459940">
    <property type="protein sequence ID" value="CAI9175008.1"/>
    <property type="molecule type" value="Genomic_DNA"/>
</dbReference>
<name>A0ABN8ZR00_RANTA</name>
<gene>
    <name evidence="2" type="ORF">MRATA1EN1_LOCUS23970</name>
</gene>
<feature type="region of interest" description="Disordered" evidence="1">
    <location>
        <begin position="1"/>
        <end position="33"/>
    </location>
</feature>
<evidence type="ECO:0000256" key="1">
    <source>
        <dbReference type="SAM" id="MobiDB-lite"/>
    </source>
</evidence>
<reference evidence="2" key="1">
    <citation type="submission" date="2023-04" db="EMBL/GenBank/DDBJ databases">
        <authorList>
            <consortium name="ELIXIR-Norway"/>
        </authorList>
    </citation>
    <scope>NUCLEOTIDE SEQUENCE [LARGE SCALE GENOMIC DNA]</scope>
</reference>
<sequence>MGGHALTRTRPCPEDPVRSSLPRGSGGGLAVRMPRPRAEAMGSLRVMAGVPHHALVIPARVSAHWLLLPPVLRALEQALPVLTPGPRTLRGGHCGPAGTRWPFGWNLGPEADLRPPLREPRTQVGSLGVLLGAGLACRNLTSSKEHTLIAASQGPFESLSPFFSCVLSHGLVCVRSQEDCHASCVPGAEESGCSRQDYFKMRLRGLGAHARGGSPLRWWFVPSCALATASRLSCQACPEVLTGAKWKVRL</sequence>
<protein>
    <submittedName>
        <fullName evidence="2">Uncharacterized protein</fullName>
    </submittedName>
</protein>
<organism evidence="2 3">
    <name type="scientific">Rangifer tarandus platyrhynchus</name>
    <name type="common">Svalbard reindeer</name>
    <dbReference type="NCBI Taxonomy" id="3082113"/>
    <lineage>
        <taxon>Eukaryota</taxon>
        <taxon>Metazoa</taxon>
        <taxon>Chordata</taxon>
        <taxon>Craniata</taxon>
        <taxon>Vertebrata</taxon>
        <taxon>Euteleostomi</taxon>
        <taxon>Mammalia</taxon>
        <taxon>Eutheria</taxon>
        <taxon>Laurasiatheria</taxon>
        <taxon>Artiodactyla</taxon>
        <taxon>Ruminantia</taxon>
        <taxon>Pecora</taxon>
        <taxon>Cervidae</taxon>
        <taxon>Odocoileinae</taxon>
        <taxon>Rangifer</taxon>
    </lineage>
</organism>
<accession>A0ABN8ZR00</accession>
<evidence type="ECO:0000313" key="3">
    <source>
        <dbReference type="Proteomes" id="UP001176941"/>
    </source>
</evidence>
<keyword evidence="3" id="KW-1185">Reference proteome</keyword>